<reference evidence="4" key="1">
    <citation type="submission" date="2023-10" db="EMBL/GenBank/DDBJ databases">
        <authorList>
            <person name="Domelevo Entfellner J.-B."/>
        </authorList>
    </citation>
    <scope>NUCLEOTIDE SEQUENCE</scope>
</reference>
<dbReference type="Proteomes" id="UP001189624">
    <property type="component" value="Chromosome 7"/>
</dbReference>
<name>A0AA86VTY2_9FABA</name>
<dbReference type="GO" id="GO:0000963">
    <property type="term" value="P:mitochondrial RNA processing"/>
    <property type="evidence" value="ECO:0007669"/>
    <property type="project" value="EnsemblPlants"/>
</dbReference>
<dbReference type="PROSITE" id="PS51375">
    <property type="entry name" value="PPR"/>
    <property type="match status" value="2"/>
</dbReference>
<dbReference type="Pfam" id="PF13041">
    <property type="entry name" value="PPR_2"/>
    <property type="match status" value="1"/>
</dbReference>
<evidence type="ECO:0000256" key="2">
    <source>
        <dbReference type="ARBA" id="ARBA00022737"/>
    </source>
</evidence>
<protein>
    <recommendedName>
        <fullName evidence="6">Pentatricopeptide repeat-containing protein</fullName>
    </recommendedName>
</protein>
<dbReference type="Gene3D" id="1.25.40.10">
    <property type="entry name" value="Tetratricopeptide repeat domain"/>
    <property type="match status" value="2"/>
</dbReference>
<dbReference type="AlphaFoldDB" id="A0AA86VTY2"/>
<dbReference type="GO" id="GO:0008380">
    <property type="term" value="P:RNA splicing"/>
    <property type="evidence" value="ECO:0007669"/>
    <property type="project" value="EnsemblPlants"/>
</dbReference>
<dbReference type="InterPro" id="IPR011990">
    <property type="entry name" value="TPR-like_helical_dom_sf"/>
</dbReference>
<dbReference type="Pfam" id="PF01535">
    <property type="entry name" value="PPR"/>
    <property type="match status" value="4"/>
</dbReference>
<evidence type="ECO:0000313" key="5">
    <source>
        <dbReference type="Proteomes" id="UP001189624"/>
    </source>
</evidence>
<evidence type="ECO:0000256" key="1">
    <source>
        <dbReference type="ARBA" id="ARBA00007626"/>
    </source>
</evidence>
<accession>A0AA86VTY2</accession>
<keyword evidence="2" id="KW-0677">Repeat</keyword>
<evidence type="ECO:0000313" key="4">
    <source>
        <dbReference type="EMBL" id="CAJ1969263.1"/>
    </source>
</evidence>
<dbReference type="GO" id="GO:0005739">
    <property type="term" value="C:mitochondrion"/>
    <property type="evidence" value="ECO:0007669"/>
    <property type="project" value="EnsemblPlants"/>
</dbReference>
<dbReference type="FunFam" id="1.25.40.10:FF:000253">
    <property type="entry name" value="Pentatricopeptide repeat-containing protein"/>
    <property type="match status" value="1"/>
</dbReference>
<dbReference type="FunFam" id="1.25.40.10:FF:000651">
    <property type="entry name" value="Pentatricopeptide repeat-containing protein mitochondrial"/>
    <property type="match status" value="1"/>
</dbReference>
<feature type="repeat" description="PPR" evidence="3">
    <location>
        <begin position="208"/>
        <end position="242"/>
    </location>
</feature>
<dbReference type="NCBIfam" id="TIGR00756">
    <property type="entry name" value="PPR"/>
    <property type="match status" value="2"/>
</dbReference>
<gene>
    <name evidence="4" type="ORF">AYBTSS11_LOCUS22169</name>
</gene>
<dbReference type="GO" id="GO:1903427">
    <property type="term" value="P:negative regulation of reactive oxygen species biosynthetic process"/>
    <property type="evidence" value="ECO:0007669"/>
    <property type="project" value="EnsemblPlants"/>
</dbReference>
<dbReference type="PANTHER" id="PTHR45717:SF45">
    <property type="entry name" value="OS12G0527900 PROTEIN"/>
    <property type="match status" value="1"/>
</dbReference>
<proteinExistence type="inferred from homology"/>
<dbReference type="PANTHER" id="PTHR45717">
    <property type="entry name" value="OS12G0527900 PROTEIN"/>
    <property type="match status" value="1"/>
</dbReference>
<dbReference type="InterPro" id="IPR002885">
    <property type="entry name" value="PPR_rpt"/>
</dbReference>
<dbReference type="GO" id="GO:0003729">
    <property type="term" value="F:mRNA binding"/>
    <property type="evidence" value="ECO:0007669"/>
    <property type="project" value="UniProtKB-ARBA"/>
</dbReference>
<evidence type="ECO:0000256" key="3">
    <source>
        <dbReference type="PROSITE-ProRule" id="PRU00708"/>
    </source>
</evidence>
<comment type="similarity">
    <text evidence="1">Belongs to the PPR family. P subfamily.</text>
</comment>
<feature type="repeat" description="PPR" evidence="3">
    <location>
        <begin position="348"/>
        <end position="382"/>
    </location>
</feature>
<sequence length="502" mass="57944">MMQWSEREMLLRYLAVIRHFSTAAVPVRAAASSGAVADTLGRRLLSLVYPKRSAVVAINKWKEEGHALPGKYHLNRIVRELRKEKRYKHALEVCEWMTLQKDIKLVHGDYALHLDLITKVRGLTSAEKFFEDLPDRIRGQKTCSALLHTYVQNNLVDKAEALMLKMSECDFLRFPLPYNHMLSLYISNGQLEKVPKIIQELKMKTSPDVVTFNLWLTACASQNDDETAERVFLELKKSKIDPDWVTYSILTNLYIKMASLDKAGATVKEMENRISRKTRVAYSSLLSLHTNMGNKDDVNRIWQKMKASFRKMNDNEYICMISSLVKLGDIAGAEDLYMEWEYVSGTNDVRVPNLLLSSYINQNQMELAEKFCDQIVQKGVIPCYTTWELFTWGYLKRKDVENFLDYFSKAISCGKKWNPNKRLVQEAFKIIEEQAHTQGAEQLLVILRNAGHVNTNIYNLYLKVYATAGKMPLIVAERMRKDNVKLDEETHKLLDLTSKMCV</sequence>
<dbReference type="EMBL" id="OY731404">
    <property type="protein sequence ID" value="CAJ1969263.1"/>
    <property type="molecule type" value="Genomic_DNA"/>
</dbReference>
<keyword evidence="5" id="KW-1185">Reference proteome</keyword>
<organism evidence="4 5">
    <name type="scientific">Sphenostylis stenocarpa</name>
    <dbReference type="NCBI Taxonomy" id="92480"/>
    <lineage>
        <taxon>Eukaryota</taxon>
        <taxon>Viridiplantae</taxon>
        <taxon>Streptophyta</taxon>
        <taxon>Embryophyta</taxon>
        <taxon>Tracheophyta</taxon>
        <taxon>Spermatophyta</taxon>
        <taxon>Magnoliopsida</taxon>
        <taxon>eudicotyledons</taxon>
        <taxon>Gunneridae</taxon>
        <taxon>Pentapetalae</taxon>
        <taxon>rosids</taxon>
        <taxon>fabids</taxon>
        <taxon>Fabales</taxon>
        <taxon>Fabaceae</taxon>
        <taxon>Papilionoideae</taxon>
        <taxon>50 kb inversion clade</taxon>
        <taxon>NPAAA clade</taxon>
        <taxon>indigoferoid/millettioid clade</taxon>
        <taxon>Phaseoleae</taxon>
        <taxon>Sphenostylis</taxon>
    </lineage>
</organism>
<evidence type="ECO:0008006" key="6">
    <source>
        <dbReference type="Google" id="ProtNLM"/>
    </source>
</evidence>
<dbReference type="Gramene" id="rna-AYBTSS11_LOCUS22169">
    <property type="protein sequence ID" value="CAJ1969263.1"/>
    <property type="gene ID" value="gene-AYBTSS11_LOCUS22169"/>
</dbReference>